<dbReference type="Gene3D" id="1.10.340.30">
    <property type="entry name" value="Hypothetical protein, domain 2"/>
    <property type="match status" value="1"/>
</dbReference>
<keyword evidence="1" id="KW-0227">DNA damage</keyword>
<dbReference type="GO" id="GO:0008725">
    <property type="term" value="F:DNA-3-methyladenine glycosylase activity"/>
    <property type="evidence" value="ECO:0007669"/>
    <property type="project" value="TreeGrafter"/>
</dbReference>
<feature type="domain" description="DNA-3-methyladenine glycosylase AlkA N-terminal" evidence="3">
    <location>
        <begin position="14"/>
        <end position="127"/>
    </location>
</feature>
<accession>A0A4Y3IJQ7</accession>
<dbReference type="SMART" id="SM01009">
    <property type="entry name" value="AlkA_N"/>
    <property type="match status" value="1"/>
</dbReference>
<dbReference type="SUPFAM" id="SSF55945">
    <property type="entry name" value="TATA-box binding protein-like"/>
    <property type="match status" value="1"/>
</dbReference>
<reference evidence="4 5" key="1">
    <citation type="submission" date="2019-06" db="EMBL/GenBank/DDBJ databases">
        <title>Whole genome shotgun sequence of Vibrio comitans NBRC 102076.</title>
        <authorList>
            <person name="Hosoyama A."/>
            <person name="Uohara A."/>
            <person name="Ohji S."/>
            <person name="Ichikawa N."/>
        </authorList>
    </citation>
    <scope>NUCLEOTIDE SEQUENCE [LARGE SCALE GENOMIC DNA]</scope>
    <source>
        <strain evidence="4 5">NBRC 102076</strain>
    </source>
</reference>
<dbReference type="AlphaFoldDB" id="A0A4Y3IJQ7"/>
<evidence type="ECO:0000259" key="3">
    <source>
        <dbReference type="SMART" id="SM01009"/>
    </source>
</evidence>
<evidence type="ECO:0000313" key="5">
    <source>
        <dbReference type="Proteomes" id="UP000318242"/>
    </source>
</evidence>
<protein>
    <recommendedName>
        <fullName evidence="3">DNA-3-methyladenine glycosylase AlkA N-terminal domain-containing protein</fullName>
    </recommendedName>
</protein>
<evidence type="ECO:0000313" key="4">
    <source>
        <dbReference type="EMBL" id="GEA59178.1"/>
    </source>
</evidence>
<dbReference type="OrthoDB" id="9811249at2"/>
<dbReference type="GO" id="GO:0032993">
    <property type="term" value="C:protein-DNA complex"/>
    <property type="evidence" value="ECO:0007669"/>
    <property type="project" value="TreeGrafter"/>
</dbReference>
<dbReference type="GO" id="GO:0043916">
    <property type="term" value="F:DNA-7-methylguanine glycosylase activity"/>
    <property type="evidence" value="ECO:0007669"/>
    <property type="project" value="TreeGrafter"/>
</dbReference>
<sequence length="266" mass="30271">MTRPTLPDSASLPTIELKYKGPLDWSFMLAFYQRRAIEHIEVIEDNYYCRHALLNDQPIWFRLTQNHPQSLALQYNIACDSQLQPLVAKLRRMFDLDTDIDAIEAHLNLVEPNLVKRTGIRIPGVWSSWEAGVRAVLGQQVSVTAAITHLNRLTEQLTDFAHFPSPELVASKDLSFLRMPQRRKDSLSSLAQFVVDHPSASPSEWLSIKGIGPWTVQYVQLRGLSERDCFLSGDLVVKKALANFTKLNESTAHPFGSYATFHLWNQ</sequence>
<dbReference type="SUPFAM" id="SSF48150">
    <property type="entry name" value="DNA-glycosylase"/>
    <property type="match status" value="1"/>
</dbReference>
<dbReference type="Gene3D" id="3.30.310.20">
    <property type="entry name" value="DNA-3-methyladenine glycosylase AlkA, N-terminal domain"/>
    <property type="match status" value="1"/>
</dbReference>
<keyword evidence="2" id="KW-0234">DNA repair</keyword>
<proteinExistence type="predicted"/>
<gene>
    <name evidence="4" type="ORF">VCO01S_03710</name>
</gene>
<comment type="caution">
    <text evidence="4">The sequence shown here is derived from an EMBL/GenBank/DDBJ whole genome shotgun (WGS) entry which is preliminary data.</text>
</comment>
<dbReference type="PANTHER" id="PTHR43003:SF13">
    <property type="entry name" value="DNA-3-METHYLADENINE GLYCOSYLASE 2"/>
    <property type="match status" value="1"/>
</dbReference>
<evidence type="ECO:0000256" key="2">
    <source>
        <dbReference type="ARBA" id="ARBA00023204"/>
    </source>
</evidence>
<dbReference type="InterPro" id="IPR037046">
    <property type="entry name" value="AlkA_N_sf"/>
</dbReference>
<dbReference type="Gene3D" id="1.10.1670.10">
    <property type="entry name" value="Helix-hairpin-Helix base-excision DNA repair enzymes (C-terminal)"/>
    <property type="match status" value="1"/>
</dbReference>
<dbReference type="PANTHER" id="PTHR43003">
    <property type="entry name" value="DNA-3-METHYLADENINE GLYCOSYLASE"/>
    <property type="match status" value="1"/>
</dbReference>
<evidence type="ECO:0000256" key="1">
    <source>
        <dbReference type="ARBA" id="ARBA00022763"/>
    </source>
</evidence>
<dbReference type="RefSeq" id="WP_141268772.1">
    <property type="nucleotide sequence ID" value="NZ_BJLH01000001.1"/>
</dbReference>
<dbReference type="EMBL" id="BJLH01000001">
    <property type="protein sequence ID" value="GEA59178.1"/>
    <property type="molecule type" value="Genomic_DNA"/>
</dbReference>
<dbReference type="InterPro" id="IPR011257">
    <property type="entry name" value="DNA_glycosylase"/>
</dbReference>
<organism evidence="4 5">
    <name type="scientific">Vibrio comitans NBRC 102076</name>
    <dbReference type="NCBI Taxonomy" id="1219078"/>
    <lineage>
        <taxon>Bacteria</taxon>
        <taxon>Pseudomonadati</taxon>
        <taxon>Pseudomonadota</taxon>
        <taxon>Gammaproteobacteria</taxon>
        <taxon>Vibrionales</taxon>
        <taxon>Vibrionaceae</taxon>
        <taxon>Vibrio</taxon>
    </lineage>
</organism>
<name>A0A4Y3IJQ7_9VIBR</name>
<dbReference type="GO" id="GO:0005737">
    <property type="term" value="C:cytoplasm"/>
    <property type="evidence" value="ECO:0007669"/>
    <property type="project" value="TreeGrafter"/>
</dbReference>
<dbReference type="GO" id="GO:0032131">
    <property type="term" value="F:alkylated DNA binding"/>
    <property type="evidence" value="ECO:0007669"/>
    <property type="project" value="TreeGrafter"/>
</dbReference>
<keyword evidence="5" id="KW-1185">Reference proteome</keyword>
<dbReference type="InterPro" id="IPR051912">
    <property type="entry name" value="Alkylbase_DNA_Glycosylase/TA"/>
</dbReference>
<dbReference type="Pfam" id="PF06029">
    <property type="entry name" value="AlkA_N"/>
    <property type="match status" value="1"/>
</dbReference>
<dbReference type="GO" id="GO:0006285">
    <property type="term" value="P:base-excision repair, AP site formation"/>
    <property type="evidence" value="ECO:0007669"/>
    <property type="project" value="TreeGrafter"/>
</dbReference>
<dbReference type="InterPro" id="IPR010316">
    <property type="entry name" value="AlkA_N"/>
</dbReference>
<dbReference type="GO" id="GO:0006307">
    <property type="term" value="P:DNA alkylation repair"/>
    <property type="evidence" value="ECO:0007669"/>
    <property type="project" value="TreeGrafter"/>
</dbReference>
<dbReference type="InterPro" id="IPR023170">
    <property type="entry name" value="HhH_base_excis_C"/>
</dbReference>
<dbReference type="Proteomes" id="UP000318242">
    <property type="component" value="Unassembled WGS sequence"/>
</dbReference>